<dbReference type="GO" id="GO:0016020">
    <property type="term" value="C:membrane"/>
    <property type="evidence" value="ECO:0007669"/>
    <property type="project" value="TreeGrafter"/>
</dbReference>
<evidence type="ECO:0000313" key="13">
    <source>
        <dbReference type="Proteomes" id="UP000243217"/>
    </source>
</evidence>
<dbReference type="Gene3D" id="1.20.5.4820">
    <property type="match status" value="1"/>
</dbReference>
<dbReference type="GO" id="GO:0000146">
    <property type="term" value="F:microfilament motor activity"/>
    <property type="evidence" value="ECO:0007669"/>
    <property type="project" value="TreeGrafter"/>
</dbReference>
<evidence type="ECO:0000256" key="3">
    <source>
        <dbReference type="ARBA" id="ARBA00023123"/>
    </source>
</evidence>
<dbReference type="Gene3D" id="1.20.120.720">
    <property type="entry name" value="Myosin VI head, motor domain, U50 subdomain"/>
    <property type="match status" value="2"/>
</dbReference>
<evidence type="ECO:0000256" key="4">
    <source>
        <dbReference type="ARBA" id="ARBA00023175"/>
    </source>
</evidence>
<dbReference type="PROSITE" id="PS50106">
    <property type="entry name" value="PDZ"/>
    <property type="match status" value="1"/>
</dbReference>
<evidence type="ECO:0000259" key="9">
    <source>
        <dbReference type="PROSITE" id="PS50106"/>
    </source>
</evidence>
<dbReference type="InterPro" id="IPR003593">
    <property type="entry name" value="AAA+_ATPase"/>
</dbReference>
<comment type="caution">
    <text evidence="12">The sequence shown here is derived from an EMBL/GenBank/DDBJ whole genome shotgun (WGS) entry which is preliminary data.</text>
</comment>
<feature type="compositionally biased region" description="Acidic residues" evidence="8">
    <location>
        <begin position="1669"/>
        <end position="1679"/>
    </location>
</feature>
<name>A0A1W0A3S7_9STRA</name>
<feature type="coiled-coil region" evidence="7">
    <location>
        <begin position="323"/>
        <end position="392"/>
    </location>
</feature>
<comment type="similarity">
    <text evidence="6">Belongs to the TRAFAC class myosin-kinesin ATPase superfamily. Myosin family.</text>
</comment>
<dbReference type="EMBL" id="JNBS01000569">
    <property type="protein sequence ID" value="OQS04700.1"/>
    <property type="molecule type" value="Genomic_DNA"/>
</dbReference>
<dbReference type="PROSITE" id="PS50096">
    <property type="entry name" value="IQ"/>
    <property type="match status" value="4"/>
</dbReference>
<dbReference type="GO" id="GO:0005737">
    <property type="term" value="C:cytoplasm"/>
    <property type="evidence" value="ECO:0007669"/>
    <property type="project" value="TreeGrafter"/>
</dbReference>
<keyword evidence="4 6" id="KW-0505">Motor protein</keyword>
<evidence type="ECO:0000256" key="2">
    <source>
        <dbReference type="ARBA" id="ARBA00022840"/>
    </source>
</evidence>
<keyword evidence="7" id="KW-0175">Coiled coil</keyword>
<protein>
    <submittedName>
        <fullName evidence="12">Myosin</fullName>
    </submittedName>
</protein>
<keyword evidence="2 6" id="KW-0067">ATP-binding</keyword>
<gene>
    <name evidence="12" type="ORF">THRCLA_03081</name>
</gene>
<dbReference type="InterPro" id="IPR036598">
    <property type="entry name" value="GOLD_dom_sf"/>
</dbReference>
<dbReference type="PROSITE" id="PS51456">
    <property type="entry name" value="MYOSIN_MOTOR"/>
    <property type="match status" value="2"/>
</dbReference>
<dbReference type="InterPro" id="IPR009038">
    <property type="entry name" value="GOLD_dom"/>
</dbReference>
<dbReference type="InterPro" id="IPR036034">
    <property type="entry name" value="PDZ_sf"/>
</dbReference>
<feature type="binding site" evidence="6">
    <location>
        <begin position="807"/>
        <end position="814"/>
    </location>
    <ligand>
        <name>ATP</name>
        <dbReference type="ChEBI" id="CHEBI:30616"/>
    </ligand>
</feature>
<dbReference type="PRINTS" id="PR00193">
    <property type="entry name" value="MYOSINHEAVY"/>
</dbReference>
<dbReference type="FunFam" id="1.10.10.820:FF:000001">
    <property type="entry name" value="Myosin heavy chain"/>
    <property type="match status" value="2"/>
</dbReference>
<dbReference type="SUPFAM" id="SSF50156">
    <property type="entry name" value="PDZ domain-like"/>
    <property type="match status" value="1"/>
</dbReference>
<dbReference type="Pfam" id="PF00612">
    <property type="entry name" value="IQ"/>
    <property type="match status" value="3"/>
</dbReference>
<organism evidence="12 13">
    <name type="scientific">Thraustotheca clavata</name>
    <dbReference type="NCBI Taxonomy" id="74557"/>
    <lineage>
        <taxon>Eukaryota</taxon>
        <taxon>Sar</taxon>
        <taxon>Stramenopiles</taxon>
        <taxon>Oomycota</taxon>
        <taxon>Saprolegniomycetes</taxon>
        <taxon>Saprolegniales</taxon>
        <taxon>Achlyaceae</taxon>
        <taxon>Thraustotheca</taxon>
    </lineage>
</organism>
<feature type="region of interest" description="Disordered" evidence="8">
    <location>
        <begin position="1663"/>
        <end position="1693"/>
    </location>
</feature>
<evidence type="ECO:0000256" key="8">
    <source>
        <dbReference type="SAM" id="MobiDB-lite"/>
    </source>
</evidence>
<dbReference type="PROSITE" id="PS50866">
    <property type="entry name" value="GOLD"/>
    <property type="match status" value="1"/>
</dbReference>
<dbReference type="GO" id="GO:0016459">
    <property type="term" value="C:myosin complex"/>
    <property type="evidence" value="ECO:0007669"/>
    <property type="project" value="UniProtKB-KW"/>
</dbReference>
<evidence type="ECO:0000259" key="10">
    <source>
        <dbReference type="PROSITE" id="PS50866"/>
    </source>
</evidence>
<reference evidence="12 13" key="1">
    <citation type="journal article" date="2014" name="Genome Biol. Evol.">
        <title>The secreted proteins of Achlya hypogyna and Thraustotheca clavata identify the ancestral oomycete secretome and reveal gene acquisitions by horizontal gene transfer.</title>
        <authorList>
            <person name="Misner I."/>
            <person name="Blouin N."/>
            <person name="Leonard G."/>
            <person name="Richards T.A."/>
            <person name="Lane C.E."/>
        </authorList>
    </citation>
    <scope>NUCLEOTIDE SEQUENCE [LARGE SCALE GENOMIC DNA]</scope>
    <source>
        <strain evidence="12 13">ATCC 34112</strain>
    </source>
</reference>
<keyword evidence="1 6" id="KW-0547">Nucleotide-binding</keyword>
<dbReference type="SUPFAM" id="SSF101576">
    <property type="entry name" value="Supernatant protein factor (SPF), C-terminal domain"/>
    <property type="match status" value="1"/>
</dbReference>
<feature type="domain" description="Myosin motor" evidence="11">
    <location>
        <begin position="695"/>
        <end position="1442"/>
    </location>
</feature>
<dbReference type="Gene3D" id="2.30.42.10">
    <property type="match status" value="1"/>
</dbReference>
<dbReference type="STRING" id="74557.A0A1W0A3S7"/>
<dbReference type="InterPro" id="IPR000048">
    <property type="entry name" value="IQ_motif_EF-hand-BS"/>
</dbReference>
<evidence type="ECO:0000256" key="7">
    <source>
        <dbReference type="SAM" id="Coils"/>
    </source>
</evidence>
<sequence>MNVVATAISGRNVQLVLSEDSKGESSQVLCIERPFGSLEALHASLAATHTKPSFPMFPSVPNDAALTLLCTELNAYFKHDVVKESVEFKALLHEGLEHGTGQMTAIDFLLQPFEYEKIAVQRGSKYEVQLQVTEAKQVLVWKFEVEDFDIDFTAEFHVPTPMYTEIFHATTRYQTTLKPVEGMYQCPKPGVLTLTWDNSYSRLRGKTVFYVAQVVNKNMMDSALLAADALDQALQVGPTSNFLYKKPLPTPIPSSPSLTALLPRSYSIPSFDLNSNWVVSGLVNTTMATAATAAKFFGSRALLTDSSPTKETTPDASLGSSLLEELNGLNMELLRRVESLEDSLAKLAVERDQALSRVHLAIAKQESEAANCQEKETQITALQQDIERLRRERQNWPAIQAERDALLLEKHRWTMIDEFDSYADTVVSPNRESSAPTSPVASKLPEAERLELEKELGQAEVTLIRLRAQLGYSLQQVIPNTRIEQLAKDLAQTKTEYDKTLQDQQIQLQDLTQQILKYKSHKKVLIAELRNLKRQTDGQVSVALAEAHEARMVNKRLKLQNELLLSQIRSLVDNSSKKQEEEEKQQLNEIPTTLTAQDVAMLNGQPYTPSDPQKTLTLRPNPYREKLIAFFQQHDPSQLDSVEQTLENYHGAEDLLFQSLALKYSFNNDRVHLQLSNGTKTTLVSSSLCLSNEEEGVDDLTTLVHLHEPAILNTLHVRFQQDKIYTSTGAILVALNPFQQLQKLYTDQVKKAYMEHGGRSAVKYALHGNEDAEPMPPHVYTIADKTFRAIVANQVDLYRNQSILVSGESGAGKTETTKIIMNYLASVSSVNPQDAANEKDNVRDRILESNPILESFGNARTNRNNNSSRFGKFIRLGFDPSGSLLGASISTYLLERVRLVSQAKGERNYHIFYELLRGATADELISFGLTQPMEYFSYLNQSGCYDRKDGVDDAKQFQITRQAMTTVCLSSVEQSSVFQLVAAVLHIGNIQFARKGSDGSHFHENSKSIVNHVCNLLGLVENDLENALCTREIIAGFEPVTMNLSVDTACMMRDVLAKTIFARVFDWLVDRINQSLAYNVSSPSSGNNGSGIGTNPTIGIVDIFGFEIFESNSLEQLCINFANEKLQQLFSRFVFEMEQKEYAKEAIPWEFIDYPNNDAVVALFESRPNGIFCLLDEQSRLSKGNDKTLAGKYYSSFSKNVVFSASRLEQGLSKFTIHHYAGKVQYTTKGFCEKNKDHVPEEALVALTTSSNIFVADLFEDWEYANTRGDLEDGHHHRHSTPDLHHVSATAKLPARYSFSSQSSQQKLNHRTSAVLASTVSLKFKVQLSSLLATLSASVPHFIRCIKPNDVMQPKIFDDKRVLEQLRCSGLLETTKISRMGLPVRMAFDAFLNQFQCLDRRAVSVQSMVGKLKQTIPSPFFVGKTKIFLSHEAFELLQAAVYAKRAAAATTLQAYTRQHLATQAYQKLRANAIIAQACIRAHVYKMRYRRQRRAAITLQSHWRTLLHYRSFIHNAELLRKSLDVIKHWKAVVHYFQHSRAIRDGALREWVHIWRVAKAKSLQRCVAALGQWHRVVVHRQHCRQLRTDTILRFVKSCQLIKAQKRQRCELVVAQWQRVRKANHSHRHRIVLQFITQHRAAKALLEEQEKLWQFELAKAAAQLEASKQEEPESEHESDESPDQIVSFQERRGLSSSSRRGNQYTLRWERGVLGLSFDVSCTVPVVCRKHSKLSDCHGISDVNIGDQLLAVGEYVLCEEDDLVNVLSEIEPPVSLRFLRSESRSRRSSSVCSCAVGDSDMITIGRTPILELDDRESSGDVLAADEFEIMLLPDVTNISFIWTAYRSPIDGFVRPAVQGFGGNYDAVPGLPSLEPTDILMQIGAMPTAHLTFEASMDLLASSPRPCVLRFLPGPRPSFPKATFYDYYLWFFETKTIHLVWDADLLGMELKRVKYSDYMRVAKLHGSGCVGTWNHNHFNEPILPGDILVAINHDSLLSIGFAKALQLLQDQQSYITKTTLTLSFERPSPYHQLQTILSRIIDTFMDWAEADDIVWRLVCGIVLFYTIYYLDELLLAPLIQNRHLVMEIGTVVWVPLEGKWRRAVVHVLTETSVGCRLTDAMDEASCVLTFSSSTMGHQVLVCNPIELREAGVDDLTTLVHLHEPAILHTLKVRFGRKLIYTSTGSILVAVNPFQSLNLYEEKIKNMYIEHGLSIALGEKRTALPPHVYAVADKAFRDMMMEANANQSLLVSGESGAGKTETTKIIMNYLASVSSATTHDTPERDNVRNRVLESNPILEAFGNARTTRNNNSSRFGKFIRLGFDRSGALLGASISTYLLERVRLVSQAMGERNYHIFYELIRGATKDELISLGLTRVEDYKYLNQSGCYDRQDGVRDEEQYKKTRNAMQTIGMAQDEQWNVLQLIAAVLLLGNVEFNKKINGQGAGFSSDVSFLTNTLGIDVESLEKGICTRLIRAGKDKVQIYLDPDQAAIAKDIVAKTLYAQLFEWVVDRINESILYEDTSMPSDPTVKFIGIVDIFGFEIFQLNSLEQICINYANEKLQHLFTKYVFEIQQKEYEEEQIPWTFVDYPNNELVIALFEARRGLFRLLDEQCMLPKGNDSSLANAFYDAFNAHPKFGATKLQQGSNQFAVMHYAGSVVYNTQGFCEKNKDNVHDEAIDMFHKSTKPFVSELFQNYEVLNMLPPSRPVDDERPRRSSGIMGPSVSMKFKQQLIYLLDVLNATSPHFIRCIKPNDVLKPTLINQERVLEQLQCSGILQAAQVSRMGYPVRYTHQAFSLQYRALCPSQRTIKTMISSLQSKYSFESQLPPFQIGLTKVFVVQSAFELLNREVTIILRKSVVKIQTIARMFLVRKRFKSTKHAIIKVQTVIRRFLYVQWFTRYKKASIVIQSCFRRYHAMKLLKQLKKAERIRAEAIRLDKIAKEEQRKKAVAMEDKLREELRLKRIAEDKAKQAEIITIEPQAPPLHKTLSNSTESDEDNTVATFPSNTYEIKWDQGTLGILFGQDQTTGLPVVQRIHIQLSQCAMLDMVAVDDLLVSIGTSKVIPCSSLLQTLAYMREVPKPITLTFQRRGKQTASSLGQNEYEVLWGYDQPLNLHFKLHKKLYVPYVSTILSMPQHNEPSTVHKGDLLTHVNDIPTYKKNQKEINQLLSEQDKPCVLRFAVPTEDLESRDSTASTSGRRSSIIATATLSEYSYNLTWTDEDGPLGIVVTPLLTHYIQVVRVKEEGAAYAERQRGLVAPGDTLVAINKENISTMGFQHAMHLLKASPKPMLLTFEKNMAAQQQHRLEKSPSQVYY</sequence>
<evidence type="ECO:0000256" key="5">
    <source>
        <dbReference type="ARBA" id="ARBA00023203"/>
    </source>
</evidence>
<dbReference type="InterPro" id="IPR036961">
    <property type="entry name" value="Kinesin_motor_dom_sf"/>
</dbReference>
<feature type="coiled-coil region" evidence="7">
    <location>
        <begin position="2910"/>
        <end position="2955"/>
    </location>
</feature>
<dbReference type="GO" id="GO:0005524">
    <property type="term" value="F:ATP binding"/>
    <property type="evidence" value="ECO:0007669"/>
    <property type="project" value="UniProtKB-UniRule"/>
</dbReference>
<dbReference type="CDD" id="cd00136">
    <property type="entry name" value="PDZ_canonical"/>
    <property type="match status" value="1"/>
</dbReference>
<dbReference type="Gene3D" id="1.20.5.190">
    <property type="match status" value="1"/>
</dbReference>
<dbReference type="PANTHER" id="PTHR13140">
    <property type="entry name" value="MYOSIN"/>
    <property type="match status" value="1"/>
</dbReference>
<dbReference type="Gene3D" id="1.10.10.820">
    <property type="match status" value="2"/>
</dbReference>
<feature type="binding site" evidence="6">
    <location>
        <begin position="2247"/>
        <end position="2254"/>
    </location>
    <ligand>
        <name>ATP</name>
        <dbReference type="ChEBI" id="CHEBI:30616"/>
    </ligand>
</feature>
<dbReference type="GO" id="GO:0007015">
    <property type="term" value="P:actin filament organization"/>
    <property type="evidence" value="ECO:0007669"/>
    <property type="project" value="TreeGrafter"/>
</dbReference>
<dbReference type="SMART" id="SM00015">
    <property type="entry name" value="IQ"/>
    <property type="match status" value="6"/>
</dbReference>
<keyword evidence="3 6" id="KW-0518">Myosin</keyword>
<dbReference type="InterPro" id="IPR001478">
    <property type="entry name" value="PDZ"/>
</dbReference>
<keyword evidence="13" id="KW-1185">Reference proteome</keyword>
<dbReference type="Pfam" id="PF00063">
    <property type="entry name" value="Myosin_head"/>
    <property type="match status" value="2"/>
</dbReference>
<proteinExistence type="inferred from homology"/>
<dbReference type="InterPro" id="IPR001609">
    <property type="entry name" value="Myosin_head_motor_dom-like"/>
</dbReference>
<dbReference type="SMART" id="SM00242">
    <property type="entry name" value="MYSc"/>
    <property type="match status" value="2"/>
</dbReference>
<dbReference type="Gene3D" id="1.20.58.530">
    <property type="match status" value="2"/>
</dbReference>
<feature type="region of interest" description="Actin-binding" evidence="6">
    <location>
        <begin position="1328"/>
        <end position="1350"/>
    </location>
</feature>
<dbReference type="Gene3D" id="2.60.120.680">
    <property type="entry name" value="GOLD domain"/>
    <property type="match status" value="1"/>
</dbReference>
<dbReference type="InterPro" id="IPR027417">
    <property type="entry name" value="P-loop_NTPase"/>
</dbReference>
<dbReference type="SUPFAM" id="SSF52540">
    <property type="entry name" value="P-loop containing nucleoside triphosphate hydrolases"/>
    <property type="match status" value="2"/>
</dbReference>
<accession>A0A1W0A3S7</accession>
<keyword evidence="5 6" id="KW-0009">Actin-binding</keyword>
<dbReference type="OrthoDB" id="6108017at2759"/>
<feature type="domain" description="PDZ" evidence="9">
    <location>
        <begin position="3213"/>
        <end position="3291"/>
    </location>
</feature>
<dbReference type="GO" id="GO:0051015">
    <property type="term" value="F:actin filament binding"/>
    <property type="evidence" value="ECO:0007669"/>
    <property type="project" value="TreeGrafter"/>
</dbReference>
<dbReference type="PANTHER" id="PTHR13140:SF845">
    <property type="entry name" value="MYOSIN-LIKE PROTEIN"/>
    <property type="match status" value="1"/>
</dbReference>
<dbReference type="Proteomes" id="UP000243217">
    <property type="component" value="Unassembled WGS sequence"/>
</dbReference>
<evidence type="ECO:0000259" key="11">
    <source>
        <dbReference type="PROSITE" id="PS51456"/>
    </source>
</evidence>
<dbReference type="Gene3D" id="6.20.240.20">
    <property type="match status" value="1"/>
</dbReference>
<feature type="region of interest" description="Actin-binding" evidence="6">
    <location>
        <begin position="2726"/>
        <end position="2748"/>
    </location>
</feature>
<evidence type="ECO:0000256" key="6">
    <source>
        <dbReference type="PROSITE-ProRule" id="PRU00782"/>
    </source>
</evidence>
<feature type="domain" description="GOLD" evidence="10">
    <location>
        <begin position="111"/>
        <end position="214"/>
    </location>
</feature>
<dbReference type="SMART" id="SM00228">
    <property type="entry name" value="PDZ"/>
    <property type="match status" value="3"/>
</dbReference>
<evidence type="ECO:0000313" key="12">
    <source>
        <dbReference type="EMBL" id="OQS04700.1"/>
    </source>
</evidence>
<evidence type="ECO:0000256" key="1">
    <source>
        <dbReference type="ARBA" id="ARBA00022741"/>
    </source>
</evidence>
<dbReference type="SMART" id="SM00382">
    <property type="entry name" value="AAA"/>
    <property type="match status" value="2"/>
</dbReference>
<feature type="coiled-coil region" evidence="7">
    <location>
        <begin position="449"/>
        <end position="574"/>
    </location>
</feature>
<feature type="domain" description="Myosin motor" evidence="11">
    <location>
        <begin position="2145"/>
        <end position="2845"/>
    </location>
</feature>
<dbReference type="Gene3D" id="3.40.850.10">
    <property type="entry name" value="Kinesin motor domain"/>
    <property type="match status" value="2"/>
</dbReference>